<evidence type="ECO:0000313" key="3">
    <source>
        <dbReference type="Proteomes" id="UP000198838"/>
    </source>
</evidence>
<reference evidence="2 3" key="1">
    <citation type="submission" date="2016-10" db="EMBL/GenBank/DDBJ databases">
        <authorList>
            <person name="de Groot N.N."/>
        </authorList>
    </citation>
    <scope>NUCLEOTIDE SEQUENCE [LARGE SCALE GENOMIC DNA]</scope>
    <source>
        <strain evidence="2 3">DSM 5522</strain>
    </source>
</reference>
<dbReference type="InterPro" id="IPR026906">
    <property type="entry name" value="LRR_5"/>
</dbReference>
<gene>
    <name evidence="2" type="ORF">SAMN05216249_11424</name>
</gene>
<dbReference type="EMBL" id="FOJY01000014">
    <property type="protein sequence ID" value="SFB22867.1"/>
    <property type="molecule type" value="Genomic_DNA"/>
</dbReference>
<dbReference type="SUPFAM" id="SSF52058">
    <property type="entry name" value="L domain-like"/>
    <property type="match status" value="3"/>
</dbReference>
<keyword evidence="1" id="KW-0732">Signal</keyword>
<dbReference type="AlphaFoldDB" id="A0A1I0ZBX1"/>
<dbReference type="InterPro" id="IPR032675">
    <property type="entry name" value="LRR_dom_sf"/>
</dbReference>
<proteinExistence type="predicted"/>
<protein>
    <submittedName>
        <fullName evidence="2">Leucine rich repeat-containing protein</fullName>
    </submittedName>
</protein>
<evidence type="ECO:0000256" key="1">
    <source>
        <dbReference type="SAM" id="SignalP"/>
    </source>
</evidence>
<dbReference type="InterPro" id="IPR053139">
    <property type="entry name" value="Surface_bspA-like"/>
</dbReference>
<sequence length="1260" mass="134861">MKKKLAILLVLSLLAGNISMPLNSLAATDTNGIQVIRGAQEDSDSENEEFSYSILTDVTTDEKVEIEISCYDGDKSSVAIPSTINGYKVVGIGTDAFYENTNITSVTIPEGVKEIKAGAFYGCSSLKTINLPKTLQSIGNSDEEDLDEESIYEGAFEGCGSLKTINIPEGVTFVNTKTFKDCTGLTSATLPQSLEEINANLFEGCTSLGSVSLSKNITKIDDEAFLNCESLKNISISGPVEKIGKNAFENCKKLESATLPGNLKVIDENAFKDCSNLKSIEIPATVTNINDGAFSGCSSLTTLNIPETVENIGNGVFAACTSLTSVTVDPKNKYFVYEKGVLYDINRTRIIWCSNNINGKLFIPETVTYIDSYAFEGSNGITDLIVESGVMSIGDFAFANCENLETVSLSKTLTHIGNSAFANCKKMNEISIPSTVVSIGTYAFTGCESLPRISLPDGLNYLGEGAFAGDISLASANIPANIGEISENVFKDCKVLKNLVIPEGITKIGDYAFAGNEALNTLSVPSTVSEIGKNAFQNCKALTEINIPTGVKEIKDNTFDSCSLLSEIIIPDGVVSIGNNAFSNCANLKEVHIPKGVTSIGDEAFSKNTLLNKINIPEGVSYLGEKAFYEDENLEKIYISKDVTEIKDYTFYGCSNLETAGFLLDNGKSNITSLGNHTFENCKKLGFIRIPEQVKEIGESTFENCESLKTVNLPSNLEKIGDRAFAGDKTVNYFKLPASLTSIGTEAFKGCQSVTAYSVDSGNKNYKSVNGVLFTYNGSRLIRFPGGKDGSYTIPDSTKSIEKDAFDSCKLIESVVLNENITKLEAESFCNCDNLETLTVTEALEDIGENFVNKEVTTVIVDPGSYAETYCKENGYKYSTIENGKLTTTITLSPKTAKYTGSAITIGEAKIEGSTGAVTYTYYIDSACKTKTTSENSGAAAEGQAPVNAGKYYVRVTVKSDANYNGAVSSPVLLTIEKLDSSITLKNKSVTYTGYAIIIDPASVSGSTGTVSYTYYIDKNCKNKTTTSNSKAASAGGPPISCGTYYVKASLAADATHKGATSNVATLKINKIKSTISLKAKTATYNGKAIKIGDADVTGSWGKITYKYYINSACTKLTTKSKNGSRTNGEAPVIAGTYYVKASVAATYSCNSATSKAVKLVINKAKQSITNVLSKKTVKFSSLSNKDQKFWITSKVKGAAKKTFKKTSGNSKIKIAKNGKVTVAKGLKRGKYTVKFKITAAATKNYKKATKACTVTITVN</sequence>
<organism evidence="2 3">
    <name type="scientific">Acetitomaculum ruminis DSM 5522</name>
    <dbReference type="NCBI Taxonomy" id="1120918"/>
    <lineage>
        <taxon>Bacteria</taxon>
        <taxon>Bacillati</taxon>
        <taxon>Bacillota</taxon>
        <taxon>Clostridia</taxon>
        <taxon>Lachnospirales</taxon>
        <taxon>Lachnospiraceae</taxon>
        <taxon>Acetitomaculum</taxon>
    </lineage>
</organism>
<feature type="signal peptide" evidence="1">
    <location>
        <begin position="1"/>
        <end position="26"/>
    </location>
</feature>
<dbReference type="OrthoDB" id="9775707at2"/>
<dbReference type="RefSeq" id="WP_092873149.1">
    <property type="nucleotide sequence ID" value="NZ_FOJY01000014.1"/>
</dbReference>
<dbReference type="Pfam" id="PF13306">
    <property type="entry name" value="LRR_5"/>
    <property type="match status" value="6"/>
</dbReference>
<feature type="chain" id="PRO_5011526307" evidence="1">
    <location>
        <begin position="27"/>
        <end position="1260"/>
    </location>
</feature>
<dbReference type="PANTHER" id="PTHR45661">
    <property type="entry name" value="SURFACE ANTIGEN"/>
    <property type="match status" value="1"/>
</dbReference>
<dbReference type="STRING" id="1120918.SAMN05216249_11424"/>
<dbReference type="Gene3D" id="3.80.10.10">
    <property type="entry name" value="Ribonuclease Inhibitor"/>
    <property type="match status" value="5"/>
</dbReference>
<dbReference type="Proteomes" id="UP000198838">
    <property type="component" value="Unassembled WGS sequence"/>
</dbReference>
<name>A0A1I0ZBX1_9FIRM</name>
<keyword evidence="3" id="KW-1185">Reference proteome</keyword>
<dbReference type="PANTHER" id="PTHR45661:SF3">
    <property type="entry name" value="IG-LIKE DOMAIN-CONTAINING PROTEIN"/>
    <property type="match status" value="1"/>
</dbReference>
<evidence type="ECO:0000313" key="2">
    <source>
        <dbReference type="EMBL" id="SFB22867.1"/>
    </source>
</evidence>
<accession>A0A1I0ZBX1</accession>